<comment type="similarity">
    <text evidence="2">Belongs to the glycosyl hydrolase 51 family.</text>
</comment>
<dbReference type="Pfam" id="PF22848">
    <property type="entry name" value="ASD1_dom"/>
    <property type="match status" value="1"/>
</dbReference>
<feature type="domain" description="Alpha-L-arabinofuranosidase C-terminal" evidence="6">
    <location>
        <begin position="290"/>
        <end position="484"/>
    </location>
</feature>
<comment type="caution">
    <text evidence="7">The sequence shown here is derived from an EMBL/GenBank/DDBJ whole genome shotgun (WGS) entry which is preliminary data.</text>
</comment>
<dbReference type="EC" id="3.2.1.55" evidence="3"/>
<dbReference type="EMBL" id="JBGMDY010000010">
    <property type="protein sequence ID" value="KAL2319914.1"/>
    <property type="molecule type" value="Genomic_DNA"/>
</dbReference>
<dbReference type="Proteomes" id="UP001603857">
    <property type="component" value="Unassembled WGS sequence"/>
</dbReference>
<dbReference type="InterPro" id="IPR055235">
    <property type="entry name" value="ASD1_cat"/>
</dbReference>
<dbReference type="InterPro" id="IPR017853">
    <property type="entry name" value="GH"/>
</dbReference>
<dbReference type="Pfam" id="PF06964">
    <property type="entry name" value="Alpha-L-AF_C"/>
    <property type="match status" value="1"/>
</dbReference>
<evidence type="ECO:0000256" key="5">
    <source>
        <dbReference type="ARBA" id="ARBA00022801"/>
    </source>
</evidence>
<evidence type="ECO:0000256" key="2">
    <source>
        <dbReference type="ARBA" id="ARBA00007186"/>
    </source>
</evidence>
<evidence type="ECO:0000259" key="6">
    <source>
        <dbReference type="SMART" id="SM00813"/>
    </source>
</evidence>
<evidence type="ECO:0000313" key="7">
    <source>
        <dbReference type="EMBL" id="KAL2319914.1"/>
    </source>
</evidence>
<dbReference type="InterPro" id="IPR010720">
    <property type="entry name" value="Alpha-L-AF_C"/>
</dbReference>
<dbReference type="AlphaFoldDB" id="A0ABD1L8S5"/>
<proteinExistence type="inferred from homology"/>
<evidence type="ECO:0000313" key="8">
    <source>
        <dbReference type="Proteomes" id="UP001603857"/>
    </source>
</evidence>
<dbReference type="SUPFAM" id="SSF51445">
    <property type="entry name" value="(Trans)glycosidases"/>
    <property type="match status" value="1"/>
</dbReference>
<gene>
    <name evidence="7" type="ORF">Fmac_028883</name>
</gene>
<dbReference type="Gene3D" id="2.60.40.1180">
    <property type="entry name" value="Golgi alpha-mannosidase II"/>
    <property type="match status" value="1"/>
</dbReference>
<evidence type="ECO:0000256" key="1">
    <source>
        <dbReference type="ARBA" id="ARBA00001462"/>
    </source>
</evidence>
<sequence length="492" mass="54402">MVVLTMMRRRKWPRYSYVDANSMLVVNASTSASSRRILDTFLGAFLEKIVGNESLISVSINRSSCFERNKAALQMVVHCGALTPCPSCGVGISNPGYWGMNIEQGKRYRVVYHVTSEGKTDFQLSFTGVDVLKVSSNITYGFRDGKWNKVETIVEAKATNHFSSLQITTTMQGSYLLDQGHGFRKGLFQMVADLKPKFLRFPGISRHAAASNIASYVQDALDGIEFARGSPRSRWGSVRAAMGHPKSFDLRYVAVGNEDCGLFNYEESNMFSKSTQFDHTSRSGPKAFVSEYAVWKQDAGNGSLLAAVAEAAFLIGLEKNSDVVEMVCYAPLFSNINDRIWVPDAIVFDSYQLYGTPSYWVQKLFIESSGATFLDSTLNTNSSNKLIASSIIWQNSTEKKNYLRVKVVNFGTTAETLSISINGLNATVQQNYGVRGTVLISTNVMDENSFSEPQKVQFGFVVVLQTITPVKVGNSMNVILDPYSVTSLDLLI</sequence>
<keyword evidence="4" id="KW-0732">Signal</keyword>
<accession>A0ABD1L8S5</accession>
<dbReference type="Gene3D" id="3.20.20.80">
    <property type="entry name" value="Glycosidases"/>
    <property type="match status" value="2"/>
</dbReference>
<keyword evidence="8" id="KW-1185">Reference proteome</keyword>
<comment type="catalytic activity">
    <reaction evidence="1">
        <text>Hydrolysis of terminal non-reducing alpha-L-arabinofuranoside residues in alpha-L-arabinosides.</text>
        <dbReference type="EC" id="3.2.1.55"/>
    </reaction>
</comment>
<dbReference type="InterPro" id="IPR013780">
    <property type="entry name" value="Glyco_hydro_b"/>
</dbReference>
<dbReference type="PANTHER" id="PTHR31776:SF18">
    <property type="entry name" value="NON-REDUCING END ALPHA-L-ARABINOFURANOSIDASE"/>
    <property type="match status" value="1"/>
</dbReference>
<name>A0ABD1L8S5_9FABA</name>
<evidence type="ECO:0000256" key="4">
    <source>
        <dbReference type="ARBA" id="ARBA00022729"/>
    </source>
</evidence>
<reference evidence="7 8" key="1">
    <citation type="submission" date="2024-08" db="EMBL/GenBank/DDBJ databases">
        <title>Insights into the chromosomal genome structure of Flemingia macrophylla.</title>
        <authorList>
            <person name="Ding Y."/>
            <person name="Zhao Y."/>
            <person name="Bi W."/>
            <person name="Wu M."/>
            <person name="Zhao G."/>
            <person name="Gong Y."/>
            <person name="Li W."/>
            <person name="Zhang P."/>
        </authorList>
    </citation>
    <scope>NUCLEOTIDE SEQUENCE [LARGE SCALE GENOMIC DNA]</scope>
    <source>
        <strain evidence="7">DYQJB</strain>
        <tissue evidence="7">Leaf</tissue>
    </source>
</reference>
<keyword evidence="5" id="KW-0378">Hydrolase</keyword>
<organism evidence="7 8">
    <name type="scientific">Flemingia macrophylla</name>
    <dbReference type="NCBI Taxonomy" id="520843"/>
    <lineage>
        <taxon>Eukaryota</taxon>
        <taxon>Viridiplantae</taxon>
        <taxon>Streptophyta</taxon>
        <taxon>Embryophyta</taxon>
        <taxon>Tracheophyta</taxon>
        <taxon>Spermatophyta</taxon>
        <taxon>Magnoliopsida</taxon>
        <taxon>eudicotyledons</taxon>
        <taxon>Gunneridae</taxon>
        <taxon>Pentapetalae</taxon>
        <taxon>rosids</taxon>
        <taxon>fabids</taxon>
        <taxon>Fabales</taxon>
        <taxon>Fabaceae</taxon>
        <taxon>Papilionoideae</taxon>
        <taxon>50 kb inversion clade</taxon>
        <taxon>NPAAA clade</taxon>
        <taxon>indigoferoid/millettioid clade</taxon>
        <taxon>Phaseoleae</taxon>
        <taxon>Flemingia</taxon>
    </lineage>
</organism>
<dbReference type="GO" id="GO:0046556">
    <property type="term" value="F:alpha-L-arabinofuranosidase activity"/>
    <property type="evidence" value="ECO:0007669"/>
    <property type="project" value="UniProtKB-EC"/>
</dbReference>
<protein>
    <recommendedName>
        <fullName evidence="3">non-reducing end alpha-L-arabinofuranosidase</fullName>
        <ecNumber evidence="3">3.2.1.55</ecNumber>
    </recommendedName>
</protein>
<evidence type="ECO:0000256" key="3">
    <source>
        <dbReference type="ARBA" id="ARBA00012670"/>
    </source>
</evidence>
<dbReference type="SMART" id="SM00813">
    <property type="entry name" value="Alpha-L-AF_C"/>
    <property type="match status" value="1"/>
</dbReference>
<dbReference type="InterPro" id="IPR051563">
    <property type="entry name" value="Glycosyl_Hydrolase_51"/>
</dbReference>
<dbReference type="PANTHER" id="PTHR31776">
    <property type="entry name" value="ALPHA-L-ARABINOFURANOSIDASE 1"/>
    <property type="match status" value="1"/>
</dbReference>